<dbReference type="GO" id="GO:1990316">
    <property type="term" value="C:Atg1/ULK1 kinase complex"/>
    <property type="evidence" value="ECO:0007669"/>
    <property type="project" value="TreeGrafter"/>
</dbReference>
<dbReference type="EMBL" id="CAJOBB010015574">
    <property type="protein sequence ID" value="CAF4318461.1"/>
    <property type="molecule type" value="Genomic_DNA"/>
</dbReference>
<feature type="non-terminal residue" evidence="4">
    <location>
        <position position="1"/>
    </location>
</feature>
<dbReference type="AlphaFoldDB" id="A0A820J2N2"/>
<dbReference type="PANTHER" id="PTHR13292">
    <property type="entry name" value="AUTOPHAGY-RELATED PROTEIN 101"/>
    <property type="match status" value="1"/>
</dbReference>
<dbReference type="PANTHER" id="PTHR13292:SF0">
    <property type="entry name" value="AUTOPHAGY-RELATED PROTEIN 101"/>
    <property type="match status" value="1"/>
</dbReference>
<protein>
    <recommendedName>
        <fullName evidence="2">Autophagy-related protein 101</fullName>
    </recommendedName>
</protein>
<evidence type="ECO:0000313" key="4">
    <source>
        <dbReference type="EMBL" id="CAF4318461.1"/>
    </source>
</evidence>
<sequence>LQVTSQELQRAVAEKINQFHDKLRSSESTRSGQITLEFYQKKKSRWMFKPEEIPWEIWTIKIEQMQLSSENERQFMREKLSDTLTERIFQITEIINKPDYVPKPPHLSELDLVFDTSYTDIQPYLFKIKTMFHLNSNFNRLITISNQIVSTKRNVRIPFWEFLKTSFQARSNPEASVH</sequence>
<evidence type="ECO:0000313" key="5">
    <source>
        <dbReference type="Proteomes" id="UP000663868"/>
    </source>
</evidence>
<reference evidence="4" key="1">
    <citation type="submission" date="2021-02" db="EMBL/GenBank/DDBJ databases">
        <authorList>
            <person name="Nowell W R."/>
        </authorList>
    </citation>
    <scope>NUCLEOTIDE SEQUENCE</scope>
</reference>
<dbReference type="Pfam" id="PF07855">
    <property type="entry name" value="ATG101"/>
    <property type="match status" value="1"/>
</dbReference>
<keyword evidence="3" id="KW-0072">Autophagy</keyword>
<name>A0A820J2N2_9BILA</name>
<evidence type="ECO:0000256" key="2">
    <source>
        <dbReference type="ARBA" id="ARBA00018874"/>
    </source>
</evidence>
<evidence type="ECO:0000256" key="3">
    <source>
        <dbReference type="ARBA" id="ARBA00023006"/>
    </source>
</evidence>
<dbReference type="GO" id="GO:0000407">
    <property type="term" value="C:phagophore assembly site"/>
    <property type="evidence" value="ECO:0007669"/>
    <property type="project" value="TreeGrafter"/>
</dbReference>
<gene>
    <name evidence="4" type="ORF">KXQ929_LOCUS46488</name>
</gene>
<feature type="non-terminal residue" evidence="4">
    <location>
        <position position="178"/>
    </location>
</feature>
<dbReference type="Proteomes" id="UP000663868">
    <property type="component" value="Unassembled WGS sequence"/>
</dbReference>
<dbReference type="InterPro" id="IPR012445">
    <property type="entry name" value="ATG101"/>
</dbReference>
<comment type="caution">
    <text evidence="4">The sequence shown here is derived from an EMBL/GenBank/DDBJ whole genome shotgun (WGS) entry which is preliminary data.</text>
</comment>
<organism evidence="4 5">
    <name type="scientific">Adineta steineri</name>
    <dbReference type="NCBI Taxonomy" id="433720"/>
    <lineage>
        <taxon>Eukaryota</taxon>
        <taxon>Metazoa</taxon>
        <taxon>Spiralia</taxon>
        <taxon>Gnathifera</taxon>
        <taxon>Rotifera</taxon>
        <taxon>Eurotatoria</taxon>
        <taxon>Bdelloidea</taxon>
        <taxon>Adinetida</taxon>
        <taxon>Adinetidae</taxon>
        <taxon>Adineta</taxon>
    </lineage>
</organism>
<comment type="similarity">
    <text evidence="1">Belongs to the ATG101 family.</text>
</comment>
<accession>A0A820J2N2</accession>
<dbReference type="GO" id="GO:0019901">
    <property type="term" value="F:protein kinase binding"/>
    <property type="evidence" value="ECO:0007669"/>
    <property type="project" value="TreeGrafter"/>
</dbReference>
<proteinExistence type="inferred from homology"/>
<evidence type="ECO:0000256" key="1">
    <source>
        <dbReference type="ARBA" id="ARBA00007130"/>
    </source>
</evidence>
<dbReference type="GO" id="GO:0000045">
    <property type="term" value="P:autophagosome assembly"/>
    <property type="evidence" value="ECO:0007669"/>
    <property type="project" value="TreeGrafter"/>
</dbReference>